<feature type="region of interest" description="Disordered" evidence="1">
    <location>
        <begin position="106"/>
        <end position="127"/>
    </location>
</feature>
<gene>
    <name evidence="2" type="ORF">QR685DRAFT_108216</name>
</gene>
<sequence length="127" mass="14565">MKIKHSYWELPNTAQFSKLVCLLRSEPCKSEYPLTFYCGNEHALSGSRASLEPLQNLQRIFPSPAARPLQQQRTEDTNRHQSWNFAFGIRRCPKSQTSFDGTRFHSAITSRPVQPHLPPSAARPMPR</sequence>
<accession>A0ABR3D3J2</accession>
<organism evidence="2 3">
    <name type="scientific">Neurospora intermedia</name>
    <dbReference type="NCBI Taxonomy" id="5142"/>
    <lineage>
        <taxon>Eukaryota</taxon>
        <taxon>Fungi</taxon>
        <taxon>Dikarya</taxon>
        <taxon>Ascomycota</taxon>
        <taxon>Pezizomycotina</taxon>
        <taxon>Sordariomycetes</taxon>
        <taxon>Sordariomycetidae</taxon>
        <taxon>Sordariales</taxon>
        <taxon>Sordariaceae</taxon>
        <taxon>Neurospora</taxon>
    </lineage>
</organism>
<evidence type="ECO:0000313" key="3">
    <source>
        <dbReference type="Proteomes" id="UP001451303"/>
    </source>
</evidence>
<reference evidence="2 3" key="1">
    <citation type="submission" date="2023-09" db="EMBL/GenBank/DDBJ databases">
        <title>Multi-omics analysis of a traditional fermented food reveals byproduct-associated fungal strains for waste-to-food upcycling.</title>
        <authorList>
            <consortium name="Lawrence Berkeley National Laboratory"/>
            <person name="Rekdal V.M."/>
            <person name="Villalobos-Escobedo J.M."/>
            <person name="Rodriguez-Valeron N."/>
            <person name="Garcia M.O."/>
            <person name="Vasquez D.P."/>
            <person name="Damayanti I."/>
            <person name="Sorensen P.M."/>
            <person name="Baidoo E.E."/>
            <person name="De Carvalho A.C."/>
            <person name="Riley R."/>
            <person name="Lipzen A."/>
            <person name="He G."/>
            <person name="Yan M."/>
            <person name="Haridas S."/>
            <person name="Daum C."/>
            <person name="Yoshinaga Y."/>
            <person name="Ng V."/>
            <person name="Grigoriev I.V."/>
            <person name="Munk R."/>
            <person name="Nuraida L."/>
            <person name="Wijaya C.H."/>
            <person name="Morales P.-C."/>
            <person name="Keasling J.D."/>
        </authorList>
    </citation>
    <scope>NUCLEOTIDE SEQUENCE [LARGE SCALE GENOMIC DNA]</scope>
    <source>
        <strain evidence="2 3">FGSC 2613</strain>
    </source>
</reference>
<dbReference type="Proteomes" id="UP001451303">
    <property type="component" value="Unassembled WGS sequence"/>
</dbReference>
<keyword evidence="3" id="KW-1185">Reference proteome</keyword>
<protein>
    <submittedName>
        <fullName evidence="2">Uncharacterized protein</fullName>
    </submittedName>
</protein>
<name>A0ABR3D3J2_NEUIN</name>
<proteinExistence type="predicted"/>
<comment type="caution">
    <text evidence="2">The sequence shown here is derived from an EMBL/GenBank/DDBJ whole genome shotgun (WGS) entry which is preliminary data.</text>
</comment>
<evidence type="ECO:0000256" key="1">
    <source>
        <dbReference type="SAM" id="MobiDB-lite"/>
    </source>
</evidence>
<evidence type="ECO:0000313" key="2">
    <source>
        <dbReference type="EMBL" id="KAL0466251.1"/>
    </source>
</evidence>
<dbReference type="EMBL" id="JAVLET010000013">
    <property type="protein sequence ID" value="KAL0466251.1"/>
    <property type="molecule type" value="Genomic_DNA"/>
</dbReference>